<name>A0A087TSG9_STEMI</name>
<dbReference type="InterPro" id="IPR016064">
    <property type="entry name" value="NAD/diacylglycerol_kinase_sf"/>
</dbReference>
<dbReference type="EMBL" id="KK116537">
    <property type="protein sequence ID" value="KFM68058.1"/>
    <property type="molecule type" value="Genomic_DNA"/>
</dbReference>
<dbReference type="Pfam" id="PF00609">
    <property type="entry name" value="DAGK_acc"/>
    <property type="match status" value="1"/>
</dbReference>
<evidence type="ECO:0000256" key="4">
    <source>
        <dbReference type="ARBA" id="ARBA00022840"/>
    </source>
</evidence>
<dbReference type="GO" id="GO:0007200">
    <property type="term" value="P:phospholipase C-activating G protein-coupled receptor signaling pathway"/>
    <property type="evidence" value="ECO:0007669"/>
    <property type="project" value="InterPro"/>
</dbReference>
<dbReference type="FunFam" id="2.60.200.40:FF:000019">
    <property type="entry name" value="Diacylglycerol kinase"/>
    <property type="match status" value="1"/>
</dbReference>
<dbReference type="SMART" id="SM00045">
    <property type="entry name" value="DAGKa"/>
    <property type="match status" value="1"/>
</dbReference>
<keyword evidence="3 6" id="KW-0418">Kinase</keyword>
<dbReference type="Gene3D" id="2.60.200.40">
    <property type="match status" value="1"/>
</dbReference>
<evidence type="ECO:0000256" key="2">
    <source>
        <dbReference type="ARBA" id="ARBA00022741"/>
    </source>
</evidence>
<dbReference type="OMA" id="MQPPGRI"/>
<evidence type="ECO:0000313" key="6">
    <source>
        <dbReference type="EMBL" id="KFM68058.1"/>
    </source>
</evidence>
<dbReference type="SUPFAM" id="SSF111331">
    <property type="entry name" value="NAD kinase/diacylglycerol kinase-like"/>
    <property type="match status" value="1"/>
</dbReference>
<keyword evidence="1" id="KW-0808">Transferase</keyword>
<sequence>MNNYASVGVDALVALNFHKTRESKFYLFGSRLINRFLYLIYGAKDILERGCENLHKKIELYLDGKQIPLPEVEAVIIMNIPSWGGGVFAWDMGTPEKKFSAQRYDDGMLEVIGVYSSFHIAQLQIGMSEPVRLGQAKNVMLQLLERVPIQIDGEPWDQQPGDINIVHHNQAVVLRNSGS</sequence>
<keyword evidence="4" id="KW-0067">ATP-binding</keyword>
<feature type="domain" description="Diacylglycerol kinase accessory" evidence="5">
    <location>
        <begin position="1"/>
        <end position="155"/>
    </location>
</feature>
<dbReference type="InterPro" id="IPR000756">
    <property type="entry name" value="Diacylglycerol_kin_accessory"/>
</dbReference>
<evidence type="ECO:0000313" key="7">
    <source>
        <dbReference type="Proteomes" id="UP000054359"/>
    </source>
</evidence>
<keyword evidence="7" id="KW-1185">Reference proteome</keyword>
<dbReference type="PANTHER" id="PTHR11255">
    <property type="entry name" value="DIACYLGLYCEROL KINASE"/>
    <property type="match status" value="1"/>
</dbReference>
<dbReference type="PANTHER" id="PTHR11255:SF118">
    <property type="entry name" value="DIACYLGLYCEROL KINASE EPSILON"/>
    <property type="match status" value="1"/>
</dbReference>
<keyword evidence="2" id="KW-0547">Nucleotide-binding</keyword>
<protein>
    <submittedName>
        <fullName evidence="6">Diacylglycerol kinase epsilon</fullName>
    </submittedName>
</protein>
<feature type="non-terminal residue" evidence="6">
    <location>
        <position position="179"/>
    </location>
</feature>
<dbReference type="AlphaFoldDB" id="A0A087TSG9"/>
<proteinExistence type="predicted"/>
<evidence type="ECO:0000256" key="3">
    <source>
        <dbReference type="ARBA" id="ARBA00022777"/>
    </source>
</evidence>
<dbReference type="STRING" id="407821.A0A087TSG9"/>
<dbReference type="OrthoDB" id="242257at2759"/>
<accession>A0A087TSG9</accession>
<organism evidence="6 7">
    <name type="scientific">Stegodyphus mimosarum</name>
    <name type="common">African social velvet spider</name>
    <dbReference type="NCBI Taxonomy" id="407821"/>
    <lineage>
        <taxon>Eukaryota</taxon>
        <taxon>Metazoa</taxon>
        <taxon>Ecdysozoa</taxon>
        <taxon>Arthropoda</taxon>
        <taxon>Chelicerata</taxon>
        <taxon>Arachnida</taxon>
        <taxon>Araneae</taxon>
        <taxon>Araneomorphae</taxon>
        <taxon>Entelegynae</taxon>
        <taxon>Eresoidea</taxon>
        <taxon>Eresidae</taxon>
        <taxon>Stegodyphus</taxon>
    </lineage>
</organism>
<dbReference type="InterPro" id="IPR037607">
    <property type="entry name" value="DGK"/>
</dbReference>
<evidence type="ECO:0000259" key="5">
    <source>
        <dbReference type="SMART" id="SM00045"/>
    </source>
</evidence>
<dbReference type="GO" id="GO:0005524">
    <property type="term" value="F:ATP binding"/>
    <property type="evidence" value="ECO:0007669"/>
    <property type="project" value="UniProtKB-KW"/>
</dbReference>
<dbReference type="Proteomes" id="UP000054359">
    <property type="component" value="Unassembled WGS sequence"/>
</dbReference>
<gene>
    <name evidence="6" type="ORF">X975_10740</name>
</gene>
<reference evidence="6 7" key="1">
    <citation type="submission" date="2013-11" db="EMBL/GenBank/DDBJ databases">
        <title>Genome sequencing of Stegodyphus mimosarum.</title>
        <authorList>
            <person name="Bechsgaard J."/>
        </authorList>
    </citation>
    <scope>NUCLEOTIDE SEQUENCE [LARGE SCALE GENOMIC DNA]</scope>
</reference>
<dbReference type="GO" id="GO:0016020">
    <property type="term" value="C:membrane"/>
    <property type="evidence" value="ECO:0007669"/>
    <property type="project" value="TreeGrafter"/>
</dbReference>
<evidence type="ECO:0000256" key="1">
    <source>
        <dbReference type="ARBA" id="ARBA00022679"/>
    </source>
</evidence>
<dbReference type="GO" id="GO:0004143">
    <property type="term" value="F:ATP-dependent diacylglycerol kinase activity"/>
    <property type="evidence" value="ECO:0007669"/>
    <property type="project" value="InterPro"/>
</dbReference>